<dbReference type="PANTHER" id="PTHR45138">
    <property type="entry name" value="REGULATORY COMPONENTS OF SENSORY TRANSDUCTION SYSTEM"/>
    <property type="match status" value="1"/>
</dbReference>
<dbReference type="InterPro" id="IPR000014">
    <property type="entry name" value="PAS"/>
</dbReference>
<dbReference type="InterPro" id="IPR000160">
    <property type="entry name" value="GGDEF_dom"/>
</dbReference>
<dbReference type="Pfam" id="PF13426">
    <property type="entry name" value="PAS_9"/>
    <property type="match status" value="1"/>
</dbReference>
<gene>
    <name evidence="5" type="ORF">SAMN04488056_10668</name>
</gene>
<name>A0A1I5H7E0_9HYPH</name>
<dbReference type="PROSITE" id="PS50112">
    <property type="entry name" value="PAS"/>
    <property type="match status" value="1"/>
</dbReference>
<evidence type="ECO:0000259" key="4">
    <source>
        <dbReference type="PROSITE" id="PS50887"/>
    </source>
</evidence>
<dbReference type="InterPro" id="IPR029787">
    <property type="entry name" value="Nucleotide_cyclase"/>
</dbReference>
<dbReference type="Proteomes" id="UP000199236">
    <property type="component" value="Unassembled WGS sequence"/>
</dbReference>
<dbReference type="OrthoDB" id="9812260at2"/>
<dbReference type="PANTHER" id="PTHR45138:SF9">
    <property type="entry name" value="DIGUANYLATE CYCLASE DGCM-RELATED"/>
    <property type="match status" value="1"/>
</dbReference>
<comment type="catalytic activity">
    <reaction evidence="2">
        <text>2 GTP = 3',3'-c-di-GMP + 2 diphosphate</text>
        <dbReference type="Rhea" id="RHEA:24898"/>
        <dbReference type="ChEBI" id="CHEBI:33019"/>
        <dbReference type="ChEBI" id="CHEBI:37565"/>
        <dbReference type="ChEBI" id="CHEBI:58805"/>
        <dbReference type="EC" id="2.7.7.65"/>
    </reaction>
</comment>
<accession>A0A1I5H7E0</accession>
<protein>
    <recommendedName>
        <fullName evidence="1">diguanylate cyclase</fullName>
        <ecNumber evidence="1">2.7.7.65</ecNumber>
    </recommendedName>
</protein>
<proteinExistence type="predicted"/>
<dbReference type="PROSITE" id="PS50887">
    <property type="entry name" value="GGDEF"/>
    <property type="match status" value="1"/>
</dbReference>
<dbReference type="SUPFAM" id="SSF55073">
    <property type="entry name" value="Nucleotide cyclase"/>
    <property type="match status" value="1"/>
</dbReference>
<reference evidence="5 6" key="1">
    <citation type="submission" date="2016-10" db="EMBL/GenBank/DDBJ databases">
        <authorList>
            <person name="de Groot N.N."/>
        </authorList>
    </citation>
    <scope>NUCLEOTIDE SEQUENCE [LARGE SCALE GENOMIC DNA]</scope>
    <source>
        <strain evidence="5 6">CGMCC 1.9157</strain>
    </source>
</reference>
<evidence type="ECO:0000313" key="6">
    <source>
        <dbReference type="Proteomes" id="UP000199236"/>
    </source>
</evidence>
<evidence type="ECO:0000256" key="1">
    <source>
        <dbReference type="ARBA" id="ARBA00012528"/>
    </source>
</evidence>
<evidence type="ECO:0000256" key="2">
    <source>
        <dbReference type="ARBA" id="ARBA00034247"/>
    </source>
</evidence>
<dbReference type="EC" id="2.7.7.65" evidence="1"/>
<dbReference type="EMBL" id="FOVR01000006">
    <property type="protein sequence ID" value="SFO44103.1"/>
    <property type="molecule type" value="Genomic_DNA"/>
</dbReference>
<dbReference type="SMART" id="SM00267">
    <property type="entry name" value="GGDEF"/>
    <property type="match status" value="1"/>
</dbReference>
<keyword evidence="6" id="KW-1185">Reference proteome</keyword>
<dbReference type="InterPro" id="IPR035965">
    <property type="entry name" value="PAS-like_dom_sf"/>
</dbReference>
<dbReference type="Pfam" id="PF00990">
    <property type="entry name" value="GGDEF"/>
    <property type="match status" value="1"/>
</dbReference>
<dbReference type="GO" id="GO:0052621">
    <property type="term" value="F:diguanylate cyclase activity"/>
    <property type="evidence" value="ECO:0007669"/>
    <property type="project" value="UniProtKB-EC"/>
</dbReference>
<feature type="domain" description="GGDEF" evidence="4">
    <location>
        <begin position="196"/>
        <end position="328"/>
    </location>
</feature>
<dbReference type="AlphaFoldDB" id="A0A1I5H7E0"/>
<dbReference type="RefSeq" id="WP_090072844.1">
    <property type="nucleotide sequence ID" value="NZ_FOVR01000006.1"/>
</dbReference>
<dbReference type="FunFam" id="3.30.70.270:FF:000001">
    <property type="entry name" value="Diguanylate cyclase domain protein"/>
    <property type="match status" value="1"/>
</dbReference>
<feature type="domain" description="PAS" evidence="3">
    <location>
        <begin position="30"/>
        <end position="76"/>
    </location>
</feature>
<dbReference type="SMART" id="SM00091">
    <property type="entry name" value="PAS"/>
    <property type="match status" value="1"/>
</dbReference>
<dbReference type="CDD" id="cd00130">
    <property type="entry name" value="PAS"/>
    <property type="match status" value="1"/>
</dbReference>
<dbReference type="NCBIfam" id="TIGR00254">
    <property type="entry name" value="GGDEF"/>
    <property type="match status" value="1"/>
</dbReference>
<evidence type="ECO:0000259" key="3">
    <source>
        <dbReference type="PROSITE" id="PS50112"/>
    </source>
</evidence>
<dbReference type="Gene3D" id="3.30.450.20">
    <property type="entry name" value="PAS domain"/>
    <property type="match status" value="1"/>
</dbReference>
<evidence type="ECO:0000313" key="5">
    <source>
        <dbReference type="EMBL" id="SFO44103.1"/>
    </source>
</evidence>
<dbReference type="NCBIfam" id="TIGR00229">
    <property type="entry name" value="sensory_box"/>
    <property type="match status" value="1"/>
</dbReference>
<dbReference type="CDD" id="cd01949">
    <property type="entry name" value="GGDEF"/>
    <property type="match status" value="1"/>
</dbReference>
<dbReference type="InterPro" id="IPR050469">
    <property type="entry name" value="Diguanylate_Cyclase"/>
</dbReference>
<dbReference type="SUPFAM" id="SSF55785">
    <property type="entry name" value="PYP-like sensor domain (PAS domain)"/>
    <property type="match status" value="1"/>
</dbReference>
<dbReference type="InterPro" id="IPR043128">
    <property type="entry name" value="Rev_trsase/Diguanyl_cyclase"/>
</dbReference>
<dbReference type="STRING" id="655353.SAMN04488056_10668"/>
<sequence length="334" mass="37176">MFETLNISRRGLILGIDRDKFVPHILENLDKSFYMTVLDALNDGVYFVNRKRRVLYWNKGAERLSGFTAEDVLGKSCADHTLNHVDDEGNCLCLQGCPLAACMRDGQSREVDVYMHHKAGHRIPVSIRSFPIRNEVGKITGSVEVFKDNSQHLTMVSEFESLQQEVVTDPLTGVGNRRFADISLDRLQVMQSREYKPYGVIVADIDNFKSINDTWGHGVGDRVIVAIAKTMAAILRPSDIVCRLGGDEFLILLPNASPRGLEIVGNRLDLLIKESWMDLEGEMLSFSVSIGAALSDMGKSAEAVVEQADKQLYLSKAEGRGCFHLDGKKLNASR</sequence>
<dbReference type="Gene3D" id="3.30.70.270">
    <property type="match status" value="1"/>
</dbReference>
<organism evidence="5 6">
    <name type="scientific">Cohaesibacter marisflavi</name>
    <dbReference type="NCBI Taxonomy" id="655353"/>
    <lineage>
        <taxon>Bacteria</taxon>
        <taxon>Pseudomonadati</taxon>
        <taxon>Pseudomonadota</taxon>
        <taxon>Alphaproteobacteria</taxon>
        <taxon>Hyphomicrobiales</taxon>
        <taxon>Cohaesibacteraceae</taxon>
    </lineage>
</organism>